<dbReference type="GO" id="GO:0008967">
    <property type="term" value="F:phosphoglycolate phosphatase activity"/>
    <property type="evidence" value="ECO:0007669"/>
    <property type="project" value="TreeGrafter"/>
</dbReference>
<dbReference type="Pfam" id="PF13419">
    <property type="entry name" value="HAD_2"/>
    <property type="match status" value="1"/>
</dbReference>
<dbReference type="InterPro" id="IPR006439">
    <property type="entry name" value="HAD-SF_hydro_IA"/>
</dbReference>
<dbReference type="GeneID" id="9165497"/>
<dbReference type="Gene3D" id="1.10.150.240">
    <property type="entry name" value="Putative phosphatase, domain 2"/>
    <property type="match status" value="1"/>
</dbReference>
<keyword evidence="3" id="KW-1185">Reference proteome</keyword>
<evidence type="ECO:0000256" key="1">
    <source>
        <dbReference type="ARBA" id="ARBA00007958"/>
    </source>
</evidence>
<dbReference type="SFLD" id="SFLDG01129">
    <property type="entry name" value="C1.5:_HAD__Beta-PGM__Phosphata"/>
    <property type="match status" value="1"/>
</dbReference>
<reference evidence="3" key="2">
    <citation type="journal article" date="2010" name="Stand. Genomic Sci.">
        <title>Complete genome sequence of Thermosphaera aggregans type strain (M11TLT).</title>
        <authorList>
            <person name="Spring S."/>
            <person name="Rachel R."/>
            <person name="Lapidus A."/>
            <person name="Davenport K."/>
            <person name="Tice H."/>
            <person name="Copeland A."/>
            <person name="Cheng J.-F."/>
            <person name="Lucas S."/>
            <person name="Chen F."/>
            <person name="Nolan M."/>
            <person name="Bruce D."/>
            <person name="Goodwin L."/>
            <person name="Pitluck S."/>
            <person name="Ivanova N."/>
            <person name="Mavromatis K."/>
            <person name="Ovchinnikova G."/>
            <person name="Pati A."/>
            <person name="Chen A."/>
            <person name="Palaniappan K."/>
            <person name="Land M."/>
            <person name="Hauser L."/>
            <person name="Chang Y.-J."/>
            <person name="Jeffries C.C."/>
            <person name="Brettin T."/>
            <person name="Detter J.C."/>
            <person name="Tapia R."/>
            <person name="Han C."/>
            <person name="Heimerl T."/>
            <person name="Weikl F."/>
            <person name="Brambilla E."/>
            <person name="Goker M."/>
            <person name="Bristow J."/>
            <person name="Eisen J.A."/>
            <person name="Markowitz V."/>
            <person name="Hugenholtz P."/>
            <person name="Kyrpides N.C."/>
            <person name="Klenk H.-P."/>
        </authorList>
    </citation>
    <scope>NUCLEOTIDE SEQUENCE [LARGE SCALE GENOMIC DNA]</scope>
    <source>
        <strain evidence="3">DSM 11486 / M11TL</strain>
    </source>
</reference>
<dbReference type="STRING" id="633148.Tagg_0483"/>
<sequence>MRKALIFDIDGTIIPFLVDFESLRERVRRLLGVNDELRPLGLSLEKLNLPKELKNQAWELIESEELVSIDKLETSDYIENVKTICNLHQQGLAIAIVTNRSRKTAVKLLEKIGLKQCVDLLITREEGLDRKRQLEKALELLNAECMGFLGDTVYDEKAAQELGLKFRRVTSHKLLPSLVRELL</sequence>
<gene>
    <name evidence="2" type="ordered locus">Tagg_0483</name>
</gene>
<dbReference type="SUPFAM" id="SSF56784">
    <property type="entry name" value="HAD-like"/>
    <property type="match status" value="1"/>
</dbReference>
<dbReference type="KEGG" id="tag:Tagg_0483"/>
<comment type="similarity">
    <text evidence="1">Belongs to the HAD-like hydrolase superfamily.</text>
</comment>
<dbReference type="SFLD" id="SFLDS00003">
    <property type="entry name" value="Haloacid_Dehalogenase"/>
    <property type="match status" value="1"/>
</dbReference>
<dbReference type="GO" id="GO:0006281">
    <property type="term" value="P:DNA repair"/>
    <property type="evidence" value="ECO:0007669"/>
    <property type="project" value="TreeGrafter"/>
</dbReference>
<organism evidence="2 3">
    <name type="scientific">Thermosphaera aggregans (strain DSM 11486 / M11TL)</name>
    <dbReference type="NCBI Taxonomy" id="633148"/>
    <lineage>
        <taxon>Archaea</taxon>
        <taxon>Thermoproteota</taxon>
        <taxon>Thermoprotei</taxon>
        <taxon>Desulfurococcales</taxon>
        <taxon>Desulfurococcaceae</taxon>
        <taxon>Thermosphaera</taxon>
    </lineage>
</organism>
<dbReference type="InterPro" id="IPR041492">
    <property type="entry name" value="HAD_2"/>
</dbReference>
<dbReference type="OrthoDB" id="27736at2157"/>
<proteinExistence type="inferred from homology"/>
<dbReference type="InterPro" id="IPR023198">
    <property type="entry name" value="PGP-like_dom2"/>
</dbReference>
<evidence type="ECO:0000313" key="2">
    <source>
        <dbReference type="EMBL" id="ADG90758.1"/>
    </source>
</evidence>
<keyword evidence="2" id="KW-0378">Hydrolase</keyword>
<evidence type="ECO:0000313" key="3">
    <source>
        <dbReference type="Proteomes" id="UP000002376"/>
    </source>
</evidence>
<reference evidence="2 3" key="1">
    <citation type="journal article" date="2010" name="Stand. Genomic Sci.">
        <title>Complete genome sequence of Thermosphaera aggregans type strain (M11TL).</title>
        <authorList>
            <person name="Spring S."/>
            <person name="Rachel R."/>
            <person name="Lapidus A."/>
            <person name="Davenport K."/>
            <person name="Tice H."/>
            <person name="Copeland A."/>
            <person name="Cheng J.F."/>
            <person name="Lucas S."/>
            <person name="Chen F."/>
            <person name="Nolan M."/>
            <person name="Bruce D."/>
            <person name="Goodwin L."/>
            <person name="Pitluck S."/>
            <person name="Ivanova N."/>
            <person name="Mavromatis K."/>
            <person name="Ovchinnikova G."/>
            <person name="Pati A."/>
            <person name="Chen A."/>
            <person name="Palaniappan K."/>
            <person name="Land M."/>
            <person name="Hauser L."/>
            <person name="Chang Y.J."/>
            <person name="Jeffries C.C."/>
            <person name="Brettin T."/>
            <person name="Detter J.C."/>
            <person name="Tapia R."/>
            <person name="Han C."/>
            <person name="Heimerl T."/>
            <person name="Weikl F."/>
            <person name="Brambilla E."/>
            <person name="Goker M."/>
            <person name="Bristow J."/>
            <person name="Eisen J.A."/>
            <person name="Markowitz V."/>
            <person name="Hugenholtz P."/>
            <person name="Kyrpides N.C."/>
            <person name="Klenk H.P."/>
        </authorList>
    </citation>
    <scope>NUCLEOTIDE SEQUENCE [LARGE SCALE GENOMIC DNA]</scope>
    <source>
        <strain evidence="3">DSM 11486 / M11TL</strain>
    </source>
</reference>
<dbReference type="Proteomes" id="UP000002376">
    <property type="component" value="Chromosome"/>
</dbReference>
<dbReference type="AlphaFoldDB" id="D5U0V8"/>
<dbReference type="InterPro" id="IPR050155">
    <property type="entry name" value="HAD-like_hydrolase_sf"/>
</dbReference>
<dbReference type="NCBIfam" id="TIGR01549">
    <property type="entry name" value="HAD-SF-IA-v1"/>
    <property type="match status" value="1"/>
</dbReference>
<dbReference type="PANTHER" id="PTHR43434:SF1">
    <property type="entry name" value="PHOSPHOGLYCOLATE PHOSPHATASE"/>
    <property type="match status" value="1"/>
</dbReference>
<dbReference type="InterPro" id="IPR023214">
    <property type="entry name" value="HAD_sf"/>
</dbReference>
<accession>D5U0V8</accession>
<dbReference type="eggNOG" id="arCOG02292">
    <property type="taxonomic scope" value="Archaea"/>
</dbReference>
<dbReference type="EMBL" id="CP001939">
    <property type="protein sequence ID" value="ADG90758.1"/>
    <property type="molecule type" value="Genomic_DNA"/>
</dbReference>
<reference key="3">
    <citation type="submission" date="2010-02" db="EMBL/GenBank/DDBJ databases">
        <title>Complete genome sequence of Thermosphaera aggregans type strain (M11TL).</title>
        <authorList>
            <consortium name="US DOE Joint Genome Institute (JGI-PGF)"/>
            <person name="Spring S."/>
            <person name="Lapidus A."/>
            <person name="Munk C."/>
            <person name="Schroeder M."/>
            <person name="Glavina Del Rio T."/>
            <person name="Tice H."/>
            <person name="Copeland A."/>
            <person name="Cheng J.-F."/>
            <person name="Lucas S."/>
            <person name="Chen F."/>
            <person name="Nolan M."/>
            <person name="Bruce D."/>
            <person name="Goodwin L."/>
            <person name="Pitluck S."/>
            <person name="Ivanova N."/>
            <person name="Mavromatis K."/>
            <person name="Ovchinnikova G."/>
            <person name="Pati A."/>
            <person name="Chen A."/>
            <person name="Palaniappan K."/>
            <person name="Land M."/>
            <person name="Hauser L."/>
            <person name="Chang Y.-J."/>
            <person name="Jeffries C.C."/>
            <person name="Brettin T."/>
            <person name="Detter J.C."/>
            <person name="Tapia R."/>
            <person name="Han C."/>
            <person name="Chain P."/>
            <person name="Heimerl T."/>
            <person name="Weik F."/>
            <person name="Goker M."/>
            <person name="Rachel R."/>
            <person name="Bristow J."/>
            <person name="Eisen J.A."/>
            <person name="Markowitz V."/>
            <person name="Hugenholtz P."/>
            <person name="Kyrpides N.C."/>
            <person name="Klenk H.-P."/>
        </authorList>
    </citation>
    <scope>NUCLEOTIDE SEQUENCE</scope>
    <source>
        <strain>DSM 11486</strain>
    </source>
</reference>
<dbReference type="PANTHER" id="PTHR43434">
    <property type="entry name" value="PHOSPHOGLYCOLATE PHOSPHATASE"/>
    <property type="match status" value="1"/>
</dbReference>
<dbReference type="Gene3D" id="3.40.50.1000">
    <property type="entry name" value="HAD superfamily/HAD-like"/>
    <property type="match status" value="1"/>
</dbReference>
<name>D5U0V8_THEAM</name>
<dbReference type="HOGENOM" id="CLU_1472154_0_0_2"/>
<protein>
    <submittedName>
        <fullName evidence="2">HAD-superfamily hydrolase, subfamily IA, variant 1</fullName>
    </submittedName>
</protein>
<dbReference type="InterPro" id="IPR036412">
    <property type="entry name" value="HAD-like_sf"/>
</dbReference>
<dbReference type="RefSeq" id="WP_013129351.1">
    <property type="nucleotide sequence ID" value="NC_014160.1"/>
</dbReference>